<feature type="transmembrane region" description="Helical" evidence="6">
    <location>
        <begin position="89"/>
        <end position="110"/>
    </location>
</feature>
<evidence type="ECO:0000313" key="7">
    <source>
        <dbReference type="EMBL" id="SFP53715.1"/>
    </source>
</evidence>
<feature type="transmembrane region" description="Helical" evidence="6">
    <location>
        <begin position="32"/>
        <end position="50"/>
    </location>
</feature>
<dbReference type="AlphaFoldDB" id="A0A1I5R5I6"/>
<gene>
    <name evidence="7" type="ORF">SAMN05518683_106163</name>
</gene>
<feature type="transmembrane region" description="Helical" evidence="6">
    <location>
        <begin position="145"/>
        <end position="170"/>
    </location>
</feature>
<sequence length="230" mass="23976">MNEWLPALAALAGTVAVYQGTRWFYRRFPYPMTLPIVTGTITIVLFLLAMDISYSTYMSGGQWIEKLLGPAVVALALPLYKQRQTVKKYAFVLTAGVTAGAVAGVLSGYVPARWLGLDDELIATVLPKSVTTPVAMDIAQTTGGIPAVAAVFVMVAGIGGVVSASYVFALTGISQSLAKGIAFGAASHAIGTAKALENSELEGTAGSVAMTLSALFLSFITPLLTAIFFS</sequence>
<evidence type="ECO:0000256" key="5">
    <source>
        <dbReference type="ARBA" id="ARBA00023136"/>
    </source>
</evidence>
<proteinExistence type="predicted"/>
<dbReference type="GO" id="GO:0005886">
    <property type="term" value="C:plasma membrane"/>
    <property type="evidence" value="ECO:0007669"/>
    <property type="project" value="UniProtKB-SubCell"/>
</dbReference>
<dbReference type="OrthoDB" id="9811701at2"/>
<dbReference type="RefSeq" id="WP_093336393.1">
    <property type="nucleotide sequence ID" value="NZ_FOXD01000006.1"/>
</dbReference>
<dbReference type="Pfam" id="PF04172">
    <property type="entry name" value="LrgB"/>
    <property type="match status" value="1"/>
</dbReference>
<reference evidence="8" key="1">
    <citation type="submission" date="2016-10" db="EMBL/GenBank/DDBJ databases">
        <authorList>
            <person name="Varghese N."/>
            <person name="Submissions S."/>
        </authorList>
    </citation>
    <scope>NUCLEOTIDE SEQUENCE [LARGE SCALE GENOMIC DNA]</scope>
    <source>
        <strain evidence="8">S7</strain>
    </source>
</reference>
<evidence type="ECO:0000256" key="2">
    <source>
        <dbReference type="ARBA" id="ARBA00022475"/>
    </source>
</evidence>
<evidence type="ECO:0000256" key="4">
    <source>
        <dbReference type="ARBA" id="ARBA00022989"/>
    </source>
</evidence>
<organism evidence="7 8">
    <name type="scientific">Salibacterium halotolerans</name>
    <dbReference type="NCBI Taxonomy" id="1884432"/>
    <lineage>
        <taxon>Bacteria</taxon>
        <taxon>Bacillati</taxon>
        <taxon>Bacillota</taxon>
        <taxon>Bacilli</taxon>
        <taxon>Bacillales</taxon>
        <taxon>Bacillaceae</taxon>
    </lineage>
</organism>
<evidence type="ECO:0000256" key="6">
    <source>
        <dbReference type="SAM" id="Phobius"/>
    </source>
</evidence>
<comment type="subcellular location">
    <subcellularLocation>
        <location evidence="1">Cell membrane</location>
        <topology evidence="1">Multi-pass membrane protein</topology>
    </subcellularLocation>
</comment>
<evidence type="ECO:0000256" key="3">
    <source>
        <dbReference type="ARBA" id="ARBA00022692"/>
    </source>
</evidence>
<keyword evidence="2" id="KW-1003">Cell membrane</keyword>
<keyword evidence="8" id="KW-1185">Reference proteome</keyword>
<keyword evidence="4 6" id="KW-1133">Transmembrane helix</keyword>
<protein>
    <submittedName>
        <fullName evidence="7">TIGR00659 family protein</fullName>
    </submittedName>
</protein>
<dbReference type="EMBL" id="FOXD01000006">
    <property type="protein sequence ID" value="SFP53715.1"/>
    <property type="molecule type" value="Genomic_DNA"/>
</dbReference>
<evidence type="ECO:0000256" key="1">
    <source>
        <dbReference type="ARBA" id="ARBA00004651"/>
    </source>
</evidence>
<feature type="transmembrane region" description="Helical" evidence="6">
    <location>
        <begin position="208"/>
        <end position="229"/>
    </location>
</feature>
<evidence type="ECO:0000313" key="8">
    <source>
        <dbReference type="Proteomes" id="UP000198892"/>
    </source>
</evidence>
<name>A0A1I5R5I6_9BACI</name>
<keyword evidence="5 6" id="KW-0472">Membrane</keyword>
<dbReference type="PANTHER" id="PTHR30249:SF17">
    <property type="entry name" value="HOLIN-LIKE PROTEIN CIDB"/>
    <property type="match status" value="1"/>
</dbReference>
<keyword evidence="3 6" id="KW-0812">Transmembrane</keyword>
<dbReference type="InterPro" id="IPR007300">
    <property type="entry name" value="CidB/LrgB"/>
</dbReference>
<accession>A0A1I5R5I6</accession>
<dbReference type="PANTHER" id="PTHR30249">
    <property type="entry name" value="PUTATIVE SEROTONIN TRANSPORTER"/>
    <property type="match status" value="1"/>
</dbReference>
<dbReference type="Proteomes" id="UP000198892">
    <property type="component" value="Unassembled WGS sequence"/>
</dbReference>
<dbReference type="STRING" id="1884432.SAMN05518683_106163"/>